<keyword evidence="1" id="KW-0547">Nucleotide-binding</keyword>
<dbReference type="Gene3D" id="3.90.640.10">
    <property type="entry name" value="Actin, Chain A, domain 4"/>
    <property type="match status" value="1"/>
</dbReference>
<dbReference type="InterPro" id="IPR013126">
    <property type="entry name" value="Hsp_70_fam"/>
</dbReference>
<evidence type="ECO:0000256" key="4">
    <source>
        <dbReference type="SAM" id="MobiDB-lite"/>
    </source>
</evidence>
<dbReference type="Gene3D" id="3.30.30.30">
    <property type="match status" value="1"/>
</dbReference>
<dbReference type="FunFam" id="3.30.420.40:FF:000171">
    <property type="entry name" value="Heat shock 70 kDa protein 4"/>
    <property type="match status" value="2"/>
</dbReference>
<organism evidence="5 6">
    <name type="scientific">Symbiochloris irregularis</name>
    <dbReference type="NCBI Taxonomy" id="706552"/>
    <lineage>
        <taxon>Eukaryota</taxon>
        <taxon>Viridiplantae</taxon>
        <taxon>Chlorophyta</taxon>
        <taxon>core chlorophytes</taxon>
        <taxon>Trebouxiophyceae</taxon>
        <taxon>Trebouxiales</taxon>
        <taxon>Trebouxiaceae</taxon>
        <taxon>Symbiochloris</taxon>
    </lineage>
</organism>
<comment type="similarity">
    <text evidence="3">Belongs to the heat shock protein 70 (TC 1.A.33) family. HSP110/SSE subfamily.</text>
</comment>
<feature type="region of interest" description="Disordered" evidence="4">
    <location>
        <begin position="805"/>
        <end position="871"/>
    </location>
</feature>
<dbReference type="EMBL" id="JALJOQ010000002">
    <property type="protein sequence ID" value="KAK9813890.1"/>
    <property type="molecule type" value="Genomic_DNA"/>
</dbReference>
<name>A0AAW1PZS7_9CHLO</name>
<sequence length="871" mass="93726">MSTTGFDIGDQTSCVAVARKRGIDVLLNKESKRECPSVISFGPKQRQLGTDAVGSLAISPKNAVAQLKRLLGKPFSSPDVQRDIQKVPFSVTEGPGDTVLVNVQYLNEPVSLTPEALVAMILVDLKSIADTDGSPVTDCVIGVPAYFADAERRSMLAAAQVAGVNCLRLLNETTATALAYGIYKADLPEKEALHVAFVDAGHSALQVSVVAFKKGQLQVLSHAWDRNLGGRDFDEVLFEHFVKEFDAKHKLDIKSNARASFRLRVACEKMKKVLSANAEASISVESIVNDVDVRGKLNRDDFEQMCQPLLSRVAQPLETALATAKLQAQDLASVEVVGSSSRVPALIAIIKQVLGQDPSRTMNAKECVSRGCALNCAMLSPIFRVRDFEVIDSFPFGISLSWDKDGESVSSVLFERNGPIPSTKVLTFKRTAAFQLAAAYTEDSPLPEGLGGRQEIFNVGPPKVPGPAGTDMPRLKVRLRLNLHGLVGIESVLQVEDEEYDEVIEKPVKPAAKAAPAAAAAPAPAEPADEPMPDSEAGGEMAPETPVGSGQEASSAPRTPEPVDDKNSFKSEGTQPLPTDNGNATPMETEASQATVEKEVVKRKRTHKLPVPFQAHPHGLNQEAITVMYERECEMALQGRIQEATNEAKNALEAYIYATRSKLAETWAEYATDAERSSLSERLEKMEDWLYEDGEDETKAVYNKQLEDLTKQAAPIAARAQQAESRGPAATALENAAQHYLQLVEANKPAHSHISKEDKDKVVSECNAALSWLQQKQDLQAGLRKTDDPVLLAADIKKKTETLSRVCHPLMSKPAPPPPAPAKTEAKEEAPAEAMDTDAPASAPGAGDTVPEASAAAADAAQEADGDAMRE</sequence>
<feature type="compositionally biased region" description="Polar residues" evidence="4">
    <location>
        <begin position="570"/>
        <end position="595"/>
    </location>
</feature>
<evidence type="ECO:0000313" key="5">
    <source>
        <dbReference type="EMBL" id="KAK9813890.1"/>
    </source>
</evidence>
<dbReference type="Gene3D" id="2.60.34.10">
    <property type="entry name" value="Substrate Binding Domain Of DNAk, Chain A, domain 1"/>
    <property type="match status" value="1"/>
</dbReference>
<dbReference type="Proteomes" id="UP001465755">
    <property type="component" value="Unassembled WGS sequence"/>
</dbReference>
<dbReference type="InterPro" id="IPR029048">
    <property type="entry name" value="HSP70_C_sf"/>
</dbReference>
<evidence type="ECO:0000313" key="6">
    <source>
        <dbReference type="Proteomes" id="UP001465755"/>
    </source>
</evidence>
<dbReference type="GO" id="GO:0005524">
    <property type="term" value="F:ATP binding"/>
    <property type="evidence" value="ECO:0007669"/>
    <property type="project" value="UniProtKB-KW"/>
</dbReference>
<dbReference type="SUPFAM" id="SSF100934">
    <property type="entry name" value="Heat shock protein 70kD (HSP70), C-terminal subdomain"/>
    <property type="match status" value="2"/>
</dbReference>
<feature type="compositionally biased region" description="Acidic residues" evidence="4">
    <location>
        <begin position="862"/>
        <end position="871"/>
    </location>
</feature>
<dbReference type="SUPFAM" id="SSF53067">
    <property type="entry name" value="Actin-like ATPase domain"/>
    <property type="match status" value="2"/>
</dbReference>
<dbReference type="AlphaFoldDB" id="A0AAW1PZS7"/>
<dbReference type="GO" id="GO:0005829">
    <property type="term" value="C:cytosol"/>
    <property type="evidence" value="ECO:0007669"/>
    <property type="project" value="TreeGrafter"/>
</dbReference>
<keyword evidence="6" id="KW-1185">Reference proteome</keyword>
<dbReference type="Gene3D" id="3.30.420.40">
    <property type="match status" value="2"/>
</dbReference>
<dbReference type="SUPFAM" id="SSF100920">
    <property type="entry name" value="Heat shock protein 70kD (HSP70), peptide-binding domain"/>
    <property type="match status" value="1"/>
</dbReference>
<dbReference type="Gene3D" id="1.20.1270.10">
    <property type="match status" value="2"/>
</dbReference>
<evidence type="ECO:0000256" key="3">
    <source>
        <dbReference type="ARBA" id="ARBA00061090"/>
    </source>
</evidence>
<keyword evidence="2" id="KW-0067">ATP-binding</keyword>
<dbReference type="FunFam" id="3.30.30.30:FF:000002">
    <property type="entry name" value="Heat shock 70 kDa protein 4"/>
    <property type="match status" value="1"/>
</dbReference>
<protein>
    <recommendedName>
        <fullName evidence="7">Heat shock protein 70</fullName>
    </recommendedName>
</protein>
<dbReference type="FunFam" id="1.20.1270.10:FF:000002">
    <property type="entry name" value="Heat shock 70 kDa protein 4"/>
    <property type="match status" value="1"/>
</dbReference>
<dbReference type="InterPro" id="IPR043129">
    <property type="entry name" value="ATPase_NBD"/>
</dbReference>
<dbReference type="FunFam" id="3.90.640.10:FF:000004">
    <property type="entry name" value="Heat shock 70 kDa protein 4"/>
    <property type="match status" value="1"/>
</dbReference>
<dbReference type="InterPro" id="IPR029047">
    <property type="entry name" value="HSP70_peptide-bd_sf"/>
</dbReference>
<dbReference type="PRINTS" id="PR00301">
    <property type="entry name" value="HEATSHOCK70"/>
</dbReference>
<evidence type="ECO:0000256" key="1">
    <source>
        <dbReference type="ARBA" id="ARBA00022741"/>
    </source>
</evidence>
<gene>
    <name evidence="5" type="ORF">WJX73_003481</name>
</gene>
<dbReference type="PANTHER" id="PTHR45639">
    <property type="entry name" value="HSC70CB, ISOFORM G-RELATED"/>
    <property type="match status" value="1"/>
</dbReference>
<dbReference type="GO" id="GO:0005634">
    <property type="term" value="C:nucleus"/>
    <property type="evidence" value="ECO:0007669"/>
    <property type="project" value="TreeGrafter"/>
</dbReference>
<reference evidence="5 6" key="1">
    <citation type="journal article" date="2024" name="Nat. Commun.">
        <title>Phylogenomics reveals the evolutionary origins of lichenization in chlorophyte algae.</title>
        <authorList>
            <person name="Puginier C."/>
            <person name="Libourel C."/>
            <person name="Otte J."/>
            <person name="Skaloud P."/>
            <person name="Haon M."/>
            <person name="Grisel S."/>
            <person name="Petersen M."/>
            <person name="Berrin J.G."/>
            <person name="Delaux P.M."/>
            <person name="Dal Grande F."/>
            <person name="Keller J."/>
        </authorList>
    </citation>
    <scope>NUCLEOTIDE SEQUENCE [LARGE SCALE GENOMIC DNA]</scope>
    <source>
        <strain evidence="5 6">SAG 2036</strain>
    </source>
</reference>
<dbReference type="GO" id="GO:0140662">
    <property type="term" value="F:ATP-dependent protein folding chaperone"/>
    <property type="evidence" value="ECO:0007669"/>
    <property type="project" value="InterPro"/>
</dbReference>
<proteinExistence type="inferred from homology"/>
<dbReference type="PANTHER" id="PTHR45639:SF4">
    <property type="entry name" value="HSC70CB, ISOFORM G"/>
    <property type="match status" value="1"/>
</dbReference>
<evidence type="ECO:0008006" key="7">
    <source>
        <dbReference type="Google" id="ProtNLM"/>
    </source>
</evidence>
<feature type="region of interest" description="Disordered" evidence="4">
    <location>
        <begin position="515"/>
        <end position="600"/>
    </location>
</feature>
<comment type="caution">
    <text evidence="5">The sequence shown here is derived from an EMBL/GenBank/DDBJ whole genome shotgun (WGS) entry which is preliminary data.</text>
</comment>
<dbReference type="Pfam" id="PF00012">
    <property type="entry name" value="HSP70"/>
    <property type="match status" value="1"/>
</dbReference>
<accession>A0AAW1PZS7</accession>
<evidence type="ECO:0000256" key="2">
    <source>
        <dbReference type="ARBA" id="ARBA00022840"/>
    </source>
</evidence>